<comment type="similarity">
    <text evidence="1">Belongs to the non-flavoprotein flavin reductase family.</text>
</comment>
<dbReference type="AlphaFoldDB" id="A0A1H2ILW1"/>
<dbReference type="Pfam" id="PF01613">
    <property type="entry name" value="Flavin_Reduct"/>
    <property type="match status" value="1"/>
</dbReference>
<dbReference type="PANTHER" id="PTHR30466:SF1">
    <property type="entry name" value="FMN REDUCTASE (NADH) RUTF"/>
    <property type="match status" value="1"/>
</dbReference>
<reference evidence="4 5" key="1">
    <citation type="submission" date="2016-10" db="EMBL/GenBank/DDBJ databases">
        <authorList>
            <person name="de Groot N.N."/>
        </authorList>
    </citation>
    <scope>NUCLEOTIDE SEQUENCE [LARGE SCALE GENOMIC DNA]</scope>
    <source>
        <strain evidence="4 5">DSM 44215</strain>
    </source>
</reference>
<evidence type="ECO:0000256" key="1">
    <source>
        <dbReference type="ARBA" id="ARBA00008898"/>
    </source>
</evidence>
<accession>A0A1H2ILW1</accession>
<evidence type="ECO:0000256" key="2">
    <source>
        <dbReference type="ARBA" id="ARBA00023002"/>
    </source>
</evidence>
<proteinExistence type="inferred from homology"/>
<keyword evidence="2" id="KW-0560">Oxidoreductase</keyword>
<name>A0A1H2ILW1_9ACTN</name>
<dbReference type="EMBL" id="FNLM01000034">
    <property type="protein sequence ID" value="SDU45094.1"/>
    <property type="molecule type" value="Genomic_DNA"/>
</dbReference>
<evidence type="ECO:0000313" key="4">
    <source>
        <dbReference type="EMBL" id="SDU45094.1"/>
    </source>
</evidence>
<gene>
    <name evidence="4" type="ORF">SAMN04488548_1341272</name>
</gene>
<dbReference type="GO" id="GO:0010181">
    <property type="term" value="F:FMN binding"/>
    <property type="evidence" value="ECO:0007669"/>
    <property type="project" value="InterPro"/>
</dbReference>
<dbReference type="Gene3D" id="2.30.110.10">
    <property type="entry name" value="Electron Transport, Fmn-binding Protein, Chain A"/>
    <property type="match status" value="1"/>
</dbReference>
<feature type="domain" description="Flavin reductase like" evidence="3">
    <location>
        <begin position="10"/>
        <end position="151"/>
    </location>
</feature>
<dbReference type="InterPro" id="IPR002563">
    <property type="entry name" value="Flavin_Rdtase-like_dom"/>
</dbReference>
<dbReference type="STRING" id="158898.SAMN04488548_1341272"/>
<evidence type="ECO:0000259" key="3">
    <source>
        <dbReference type="SMART" id="SM00903"/>
    </source>
</evidence>
<sequence>MIAQEFRDLMAGVCAPVAVITTSDDDGPHGATVSSLASLSLQPALLSIALDHRSRLLSRIIATGAFGVNVLSAAQDDLAMTFASRAVDRFSSTGWSSCDGLPRLDDITGWATCEVAQTIEAGDHLLLVGTVTRAASAHRPPLVYSHRTFGTHSQFAVRARPAIVDQIVACAG</sequence>
<protein>
    <submittedName>
        <fullName evidence="4">NADH-FMN oxidoreductase RutF, flavin reductase (DIM6/NTAB) family</fullName>
    </submittedName>
</protein>
<dbReference type="InterPro" id="IPR050268">
    <property type="entry name" value="NADH-dep_flavin_reductase"/>
</dbReference>
<dbReference type="RefSeq" id="WP_244278124.1">
    <property type="nucleotide sequence ID" value="NZ_FNLM01000034.1"/>
</dbReference>
<organism evidence="4 5">
    <name type="scientific">Gordonia westfalica</name>
    <dbReference type="NCBI Taxonomy" id="158898"/>
    <lineage>
        <taxon>Bacteria</taxon>
        <taxon>Bacillati</taxon>
        <taxon>Actinomycetota</taxon>
        <taxon>Actinomycetes</taxon>
        <taxon>Mycobacteriales</taxon>
        <taxon>Gordoniaceae</taxon>
        <taxon>Gordonia</taxon>
    </lineage>
</organism>
<dbReference type="SUPFAM" id="SSF50475">
    <property type="entry name" value="FMN-binding split barrel"/>
    <property type="match status" value="1"/>
</dbReference>
<evidence type="ECO:0000313" key="5">
    <source>
        <dbReference type="Proteomes" id="UP000183180"/>
    </source>
</evidence>
<dbReference type="InterPro" id="IPR012349">
    <property type="entry name" value="Split_barrel_FMN-bd"/>
</dbReference>
<dbReference type="GO" id="GO:0042602">
    <property type="term" value="F:riboflavin reductase (NADPH) activity"/>
    <property type="evidence" value="ECO:0007669"/>
    <property type="project" value="TreeGrafter"/>
</dbReference>
<dbReference type="SMART" id="SM00903">
    <property type="entry name" value="Flavin_Reduct"/>
    <property type="match status" value="1"/>
</dbReference>
<dbReference type="Proteomes" id="UP000183180">
    <property type="component" value="Unassembled WGS sequence"/>
</dbReference>
<dbReference type="PANTHER" id="PTHR30466">
    <property type="entry name" value="FLAVIN REDUCTASE"/>
    <property type="match status" value="1"/>
</dbReference>